<dbReference type="EMBL" id="KZ613786">
    <property type="protein sequence ID" value="PMD61775.1"/>
    <property type="molecule type" value="Genomic_DNA"/>
</dbReference>
<name>A0A2J6TFH2_9HELO</name>
<evidence type="ECO:0000256" key="1">
    <source>
        <dbReference type="SAM" id="MobiDB-lite"/>
    </source>
</evidence>
<keyword evidence="3" id="KW-1185">Reference proteome</keyword>
<dbReference type="AlphaFoldDB" id="A0A2J6TFH2"/>
<reference evidence="2 3" key="1">
    <citation type="submission" date="2016-04" db="EMBL/GenBank/DDBJ databases">
        <title>A degradative enzymes factory behind the ericoid mycorrhizal symbiosis.</title>
        <authorList>
            <consortium name="DOE Joint Genome Institute"/>
            <person name="Martino E."/>
            <person name="Morin E."/>
            <person name="Grelet G."/>
            <person name="Kuo A."/>
            <person name="Kohler A."/>
            <person name="Daghino S."/>
            <person name="Barry K."/>
            <person name="Choi C."/>
            <person name="Cichocki N."/>
            <person name="Clum A."/>
            <person name="Copeland A."/>
            <person name="Hainaut M."/>
            <person name="Haridas S."/>
            <person name="Labutti K."/>
            <person name="Lindquist E."/>
            <person name="Lipzen A."/>
            <person name="Khouja H.-R."/>
            <person name="Murat C."/>
            <person name="Ohm R."/>
            <person name="Olson A."/>
            <person name="Spatafora J."/>
            <person name="Veneault-Fourrey C."/>
            <person name="Henrissat B."/>
            <person name="Grigoriev I."/>
            <person name="Martin F."/>
            <person name="Perotto S."/>
        </authorList>
    </citation>
    <scope>NUCLEOTIDE SEQUENCE [LARGE SCALE GENOMIC DNA]</scope>
    <source>
        <strain evidence="2 3">E</strain>
    </source>
</reference>
<accession>A0A2J6TFH2</accession>
<dbReference type="GeneID" id="36594822"/>
<proteinExistence type="predicted"/>
<feature type="region of interest" description="Disordered" evidence="1">
    <location>
        <begin position="283"/>
        <end position="355"/>
    </location>
</feature>
<feature type="region of interest" description="Disordered" evidence="1">
    <location>
        <begin position="133"/>
        <end position="159"/>
    </location>
</feature>
<dbReference type="RefSeq" id="XP_024738679.1">
    <property type="nucleotide sequence ID" value="XM_024886745.1"/>
</dbReference>
<protein>
    <submittedName>
        <fullName evidence="2">Uncharacterized protein</fullName>
    </submittedName>
</protein>
<dbReference type="Proteomes" id="UP000235371">
    <property type="component" value="Unassembled WGS sequence"/>
</dbReference>
<evidence type="ECO:0000313" key="3">
    <source>
        <dbReference type="Proteomes" id="UP000235371"/>
    </source>
</evidence>
<dbReference type="OrthoDB" id="10384818at2759"/>
<evidence type="ECO:0000313" key="2">
    <source>
        <dbReference type="EMBL" id="PMD61775.1"/>
    </source>
</evidence>
<organism evidence="2 3">
    <name type="scientific">Hyaloscypha bicolor E</name>
    <dbReference type="NCBI Taxonomy" id="1095630"/>
    <lineage>
        <taxon>Eukaryota</taxon>
        <taxon>Fungi</taxon>
        <taxon>Dikarya</taxon>
        <taxon>Ascomycota</taxon>
        <taxon>Pezizomycotina</taxon>
        <taxon>Leotiomycetes</taxon>
        <taxon>Helotiales</taxon>
        <taxon>Hyaloscyphaceae</taxon>
        <taxon>Hyaloscypha</taxon>
        <taxon>Hyaloscypha bicolor</taxon>
    </lineage>
</organism>
<feature type="compositionally biased region" description="Basic and acidic residues" evidence="1">
    <location>
        <begin position="298"/>
        <end position="307"/>
    </location>
</feature>
<feature type="compositionally biased region" description="Acidic residues" evidence="1">
    <location>
        <begin position="315"/>
        <end position="331"/>
    </location>
</feature>
<sequence length="369" mass="42449">MAQPPPQTNDTFYFDRRANQLTQQMHHYTPEIQQAQMMAQRIQCAAYFKEEVAVLEYQLHYAPYGYNDMIGRLRAHQPFQGPEEALQYFILPLRCWTIIQLKTHVAHVQHAVQLTYQSQRSHLIGLARGADIPHERNHQHHPSTSEHRFPEPPAGPTLLRTDVEMRGIDPTRRGISGETAASDLVQATVDLGQHVADNLETVVRTFRVDLERLYQQAQRLHEAVRCEQNEDPATRQHLNPARRSQEQRQENSFAAHSHPIQIVQEPLERLHFTLVPERIRESRLYPQVQPMSEDPEREDGREEEPRLHLRGGAGDDWDTPEESDSPEEAASPEEPGTTEGPVTSGEPMTMDEFDQRICTDARLGYRSTC</sequence>
<gene>
    <name evidence="2" type="ORF">K444DRAFT_662764</name>
</gene>
<dbReference type="InParanoid" id="A0A2J6TFH2"/>
<feature type="region of interest" description="Disordered" evidence="1">
    <location>
        <begin position="227"/>
        <end position="260"/>
    </location>
</feature>